<dbReference type="NCBIfam" id="TIGR01640">
    <property type="entry name" value="F_box_assoc_1"/>
    <property type="match status" value="1"/>
</dbReference>
<feature type="compositionally biased region" description="Basic and acidic residues" evidence="1">
    <location>
        <begin position="91"/>
        <end position="108"/>
    </location>
</feature>
<dbReference type="InterPro" id="IPR001810">
    <property type="entry name" value="F-box_dom"/>
</dbReference>
<organism evidence="3 4">
    <name type="scientific">Ilex paraguariensis</name>
    <name type="common">yerba mate</name>
    <dbReference type="NCBI Taxonomy" id="185542"/>
    <lineage>
        <taxon>Eukaryota</taxon>
        <taxon>Viridiplantae</taxon>
        <taxon>Streptophyta</taxon>
        <taxon>Embryophyta</taxon>
        <taxon>Tracheophyta</taxon>
        <taxon>Spermatophyta</taxon>
        <taxon>Magnoliopsida</taxon>
        <taxon>eudicotyledons</taxon>
        <taxon>Gunneridae</taxon>
        <taxon>Pentapetalae</taxon>
        <taxon>asterids</taxon>
        <taxon>campanulids</taxon>
        <taxon>Aquifoliales</taxon>
        <taxon>Aquifoliaceae</taxon>
        <taxon>Ilex</taxon>
    </lineage>
</organism>
<dbReference type="SUPFAM" id="SSF81383">
    <property type="entry name" value="F-box domain"/>
    <property type="match status" value="1"/>
</dbReference>
<keyword evidence="4" id="KW-1185">Reference proteome</keyword>
<dbReference type="Proteomes" id="UP001642360">
    <property type="component" value="Unassembled WGS sequence"/>
</dbReference>
<dbReference type="InterPro" id="IPR013187">
    <property type="entry name" value="F-box-assoc_dom_typ3"/>
</dbReference>
<comment type="caution">
    <text evidence="3">The sequence shown here is derived from an EMBL/GenBank/DDBJ whole genome shotgun (WGS) entry which is preliminary data.</text>
</comment>
<dbReference type="InterPro" id="IPR017451">
    <property type="entry name" value="F-box-assoc_interact_dom"/>
</dbReference>
<gene>
    <name evidence="3" type="ORF">ILEXP_LOCUS27579</name>
</gene>
<protein>
    <recommendedName>
        <fullName evidence="2">F-box domain-containing protein</fullName>
    </recommendedName>
</protein>
<dbReference type="PANTHER" id="PTHR31672:SF10">
    <property type="entry name" value="F-BOX DOMAIN-CONTAINING PROTEIN"/>
    <property type="match status" value="1"/>
</dbReference>
<dbReference type="EMBL" id="CAUOFW020003269">
    <property type="protein sequence ID" value="CAK9158915.1"/>
    <property type="molecule type" value="Genomic_DNA"/>
</dbReference>
<dbReference type="Pfam" id="PF00646">
    <property type="entry name" value="F-box"/>
    <property type="match status" value="1"/>
</dbReference>
<evidence type="ECO:0000313" key="3">
    <source>
        <dbReference type="EMBL" id="CAK9158915.1"/>
    </source>
</evidence>
<sequence length="497" mass="55977">MSKVHFIIIERTPPPPSLELSLCINTTTTTNPKPTTTTNPKPTTTTNPQPPPTHNYPKSTTTSETENHPKTPPPSKSKTTQNPQPPPKTSKKSDISRCEVSPKSERPKPQVLLPSLSGNPYKLASMSDYLPNEIIIEILTKLPVKSILRCILVCKAWYSLITSPNFIVRHLNRTVLSSKIYHPTLFIRRYDKNGQNEHYTLHREDETFGVSFSELEFPFKIPIGYFRIVGCCNGLICLSYDLFGDMTTIILWNPSIRKSVTLPKPSKPKSLHMFVLGFGVVPMTQDFKVVRIVYYKGFFSGYEAPPNVEIYTLSTGSWRSINSAAPSYCMVEYMWSQALVNGVVHWIAYNPCFEFGFCSLIVSFDLGEEVFHEIVLPEALAGEIATNLSTSVFRESLAVIKYDKEIGTTSCCVWVMKEYGVADSWTKLFSIHLVGTLEKIIGFRKNGEVLLSSRSCKLVAYDPKMGLIKDLEILGDTRSFHVDTYMETLVLLGKSKR</sequence>
<dbReference type="InterPro" id="IPR050796">
    <property type="entry name" value="SCF_F-box_component"/>
</dbReference>
<evidence type="ECO:0000313" key="4">
    <source>
        <dbReference type="Proteomes" id="UP001642360"/>
    </source>
</evidence>
<feature type="region of interest" description="Disordered" evidence="1">
    <location>
        <begin position="13"/>
        <end position="117"/>
    </location>
</feature>
<proteinExistence type="predicted"/>
<dbReference type="PROSITE" id="PS50181">
    <property type="entry name" value="FBOX"/>
    <property type="match status" value="1"/>
</dbReference>
<dbReference type="PANTHER" id="PTHR31672">
    <property type="entry name" value="BNACNNG10540D PROTEIN"/>
    <property type="match status" value="1"/>
</dbReference>
<dbReference type="AlphaFoldDB" id="A0ABC8SP63"/>
<feature type="domain" description="F-box" evidence="2">
    <location>
        <begin position="124"/>
        <end position="171"/>
    </location>
</feature>
<dbReference type="InterPro" id="IPR036047">
    <property type="entry name" value="F-box-like_dom_sf"/>
</dbReference>
<dbReference type="SMART" id="SM00256">
    <property type="entry name" value="FBOX"/>
    <property type="match status" value="1"/>
</dbReference>
<evidence type="ECO:0000259" key="2">
    <source>
        <dbReference type="PROSITE" id="PS50181"/>
    </source>
</evidence>
<reference evidence="3 4" key="1">
    <citation type="submission" date="2024-02" db="EMBL/GenBank/DDBJ databases">
        <authorList>
            <person name="Vignale AGUSTIN F."/>
            <person name="Sosa J E."/>
            <person name="Modenutti C."/>
        </authorList>
    </citation>
    <scope>NUCLEOTIDE SEQUENCE [LARGE SCALE GENOMIC DNA]</scope>
</reference>
<dbReference type="Gene3D" id="1.20.1280.50">
    <property type="match status" value="1"/>
</dbReference>
<dbReference type="CDD" id="cd22157">
    <property type="entry name" value="F-box_AtFBW1-like"/>
    <property type="match status" value="1"/>
</dbReference>
<dbReference type="Pfam" id="PF08268">
    <property type="entry name" value="FBA_3"/>
    <property type="match status" value="1"/>
</dbReference>
<accession>A0ABC8SP63</accession>
<feature type="compositionally biased region" description="Low complexity" evidence="1">
    <location>
        <begin position="25"/>
        <end position="47"/>
    </location>
</feature>
<name>A0ABC8SP63_9AQUA</name>
<evidence type="ECO:0000256" key="1">
    <source>
        <dbReference type="SAM" id="MobiDB-lite"/>
    </source>
</evidence>